<keyword evidence="6 8" id="KW-0057">Aromatic amino acid biosynthesis</keyword>
<dbReference type="RefSeq" id="WP_021291046.1">
    <property type="nucleotide sequence ID" value="NZ_BNER01000002.1"/>
</dbReference>
<dbReference type="PANTHER" id="PTHR21089:SF1">
    <property type="entry name" value="BIFUNCTIONAL 3-DEHYDROQUINATE DEHYDRATASE_SHIKIMATE DEHYDROGENASE, CHLOROPLASTIC"/>
    <property type="match status" value="1"/>
</dbReference>
<feature type="binding site" evidence="8">
    <location>
        <begin position="15"/>
        <end position="17"/>
    </location>
    <ligand>
        <name>shikimate</name>
        <dbReference type="ChEBI" id="CHEBI:36208"/>
    </ligand>
</feature>
<dbReference type="GO" id="GO:0050661">
    <property type="term" value="F:NADP binding"/>
    <property type="evidence" value="ECO:0007669"/>
    <property type="project" value="InterPro"/>
</dbReference>
<evidence type="ECO:0000256" key="8">
    <source>
        <dbReference type="HAMAP-Rule" id="MF_00222"/>
    </source>
</evidence>
<evidence type="ECO:0000256" key="7">
    <source>
        <dbReference type="ARBA" id="ARBA00049442"/>
    </source>
</evidence>
<keyword evidence="5 8" id="KW-0560">Oxidoreductase</keyword>
<evidence type="ECO:0000256" key="5">
    <source>
        <dbReference type="ARBA" id="ARBA00023002"/>
    </source>
</evidence>
<dbReference type="GO" id="GO:0019632">
    <property type="term" value="P:shikimate metabolic process"/>
    <property type="evidence" value="ECO:0007669"/>
    <property type="project" value="InterPro"/>
</dbReference>
<dbReference type="PANTHER" id="PTHR21089">
    <property type="entry name" value="SHIKIMATE DEHYDROGENASE"/>
    <property type="match status" value="1"/>
</dbReference>
<feature type="binding site" evidence="8">
    <location>
        <position position="103"/>
    </location>
    <ligand>
        <name>shikimate</name>
        <dbReference type="ChEBI" id="CHEBI:36208"/>
    </ligand>
</feature>
<dbReference type="InterPro" id="IPR041121">
    <property type="entry name" value="SDH_C"/>
</dbReference>
<feature type="domain" description="Shikimate dehydrogenase substrate binding N-terminal" evidence="10">
    <location>
        <begin position="7"/>
        <end position="90"/>
    </location>
</feature>
<dbReference type="SUPFAM" id="SSF53223">
    <property type="entry name" value="Aminoacid dehydrogenase-like, N-terminal domain"/>
    <property type="match status" value="1"/>
</dbReference>
<protein>
    <recommendedName>
        <fullName evidence="2 8">Shikimate dehydrogenase (NADP(+))</fullName>
        <shortName evidence="8">SDH</shortName>
        <ecNumber evidence="2 8">1.1.1.25</ecNumber>
    </recommendedName>
</protein>
<feature type="active site" description="Proton acceptor" evidence="8">
    <location>
        <position position="67"/>
    </location>
</feature>
<feature type="binding site" evidence="8">
    <location>
        <position position="88"/>
    </location>
    <ligand>
        <name>shikimate</name>
        <dbReference type="ChEBI" id="CHEBI:36208"/>
    </ligand>
</feature>
<dbReference type="Pfam" id="PF08501">
    <property type="entry name" value="Shikimate_dh_N"/>
    <property type="match status" value="1"/>
</dbReference>
<dbReference type="STRING" id="1462526.BN990_01889"/>
<comment type="caution">
    <text evidence="8">Lacks conserved residue(s) required for the propagation of feature annotation.</text>
</comment>
<feature type="binding site" evidence="8">
    <location>
        <position position="63"/>
    </location>
    <ligand>
        <name>shikimate</name>
        <dbReference type="ChEBI" id="CHEBI:36208"/>
    </ligand>
</feature>
<dbReference type="Gene3D" id="3.40.50.10860">
    <property type="entry name" value="Leucine Dehydrogenase, chain A, domain 1"/>
    <property type="match status" value="1"/>
</dbReference>
<comment type="caution">
    <text evidence="12">The sequence shown here is derived from an EMBL/GenBank/DDBJ whole genome shotgun (WGS) entry which is preliminary data.</text>
</comment>
<dbReference type="GO" id="GO:0008652">
    <property type="term" value="P:amino acid biosynthetic process"/>
    <property type="evidence" value="ECO:0007669"/>
    <property type="project" value="UniProtKB-KW"/>
</dbReference>
<evidence type="ECO:0000256" key="3">
    <source>
        <dbReference type="ARBA" id="ARBA00022605"/>
    </source>
</evidence>
<feature type="binding site" evidence="8">
    <location>
        <position position="221"/>
    </location>
    <ligand>
        <name>shikimate</name>
        <dbReference type="ChEBI" id="CHEBI:36208"/>
    </ligand>
</feature>
<dbReference type="InterPro" id="IPR013708">
    <property type="entry name" value="Shikimate_DH-bd_N"/>
</dbReference>
<dbReference type="eggNOG" id="COG0169">
    <property type="taxonomic scope" value="Bacteria"/>
</dbReference>
<feature type="domain" description="Quinate/shikimate 5-dehydrogenase/glutamyl-tRNA reductase" evidence="9">
    <location>
        <begin position="122"/>
        <end position="194"/>
    </location>
</feature>
<dbReference type="InterPro" id="IPR006151">
    <property type="entry name" value="Shikm_DH/Glu-tRNA_Rdtase"/>
</dbReference>
<dbReference type="Pfam" id="PF18317">
    <property type="entry name" value="SDH_C"/>
    <property type="match status" value="1"/>
</dbReference>
<dbReference type="InterPro" id="IPR011342">
    <property type="entry name" value="Shikimate_DH"/>
</dbReference>
<feature type="binding site" evidence="8">
    <location>
        <position position="249"/>
    </location>
    <ligand>
        <name>shikimate</name>
        <dbReference type="ChEBI" id="CHEBI:36208"/>
    </ligand>
</feature>
<feature type="domain" description="SDH C-terminal" evidence="11">
    <location>
        <begin position="242"/>
        <end position="267"/>
    </location>
</feature>
<organism evidence="12 13">
    <name type="scientific">Virgibacillus massiliensis</name>
    <dbReference type="NCBI Taxonomy" id="1462526"/>
    <lineage>
        <taxon>Bacteria</taxon>
        <taxon>Bacillati</taxon>
        <taxon>Bacillota</taxon>
        <taxon>Bacilli</taxon>
        <taxon>Bacillales</taxon>
        <taxon>Bacillaceae</taxon>
        <taxon>Virgibacillus</taxon>
    </lineage>
</organism>
<dbReference type="Gene3D" id="3.40.50.720">
    <property type="entry name" value="NAD(P)-binding Rossmann-like Domain"/>
    <property type="match status" value="1"/>
</dbReference>
<dbReference type="Pfam" id="PF01488">
    <property type="entry name" value="Shikimate_DH"/>
    <property type="match status" value="1"/>
</dbReference>
<evidence type="ECO:0000313" key="12">
    <source>
        <dbReference type="EMBL" id="CDQ39584.1"/>
    </source>
</evidence>
<evidence type="ECO:0000256" key="6">
    <source>
        <dbReference type="ARBA" id="ARBA00023141"/>
    </source>
</evidence>
<evidence type="ECO:0000313" key="13">
    <source>
        <dbReference type="Proteomes" id="UP000028875"/>
    </source>
</evidence>
<evidence type="ECO:0000256" key="2">
    <source>
        <dbReference type="ARBA" id="ARBA00012962"/>
    </source>
</evidence>
<dbReference type="GO" id="GO:0004764">
    <property type="term" value="F:shikimate 3-dehydrogenase (NADP+) activity"/>
    <property type="evidence" value="ECO:0007669"/>
    <property type="project" value="UniProtKB-UniRule"/>
</dbReference>
<feature type="binding site" evidence="8">
    <location>
        <begin position="130"/>
        <end position="134"/>
    </location>
    <ligand>
        <name>NADP(+)</name>
        <dbReference type="ChEBI" id="CHEBI:58349"/>
    </ligand>
</feature>
<comment type="subunit">
    <text evidence="8">Homodimer.</text>
</comment>
<dbReference type="OrthoDB" id="9792692at2"/>
<reference evidence="12 13" key="1">
    <citation type="submission" date="2014-03" db="EMBL/GenBank/DDBJ databases">
        <authorList>
            <person name="Urmite Genomes U."/>
        </authorList>
    </citation>
    <scope>NUCLEOTIDE SEQUENCE [LARGE SCALE GENOMIC DNA]</scope>
    <source>
        <strain evidence="12 13">Vm-5</strain>
    </source>
</reference>
<gene>
    <name evidence="8 12" type="primary">aroE</name>
    <name evidence="12" type="ORF">BN990_01889</name>
</gene>
<proteinExistence type="inferred from homology"/>
<dbReference type="GO" id="GO:0005829">
    <property type="term" value="C:cytosol"/>
    <property type="evidence" value="ECO:0007669"/>
    <property type="project" value="TreeGrafter"/>
</dbReference>
<keyword evidence="3 8" id="KW-0028">Amino-acid biosynthesis</keyword>
<dbReference type="InterPro" id="IPR022893">
    <property type="entry name" value="Shikimate_DH_fam"/>
</dbReference>
<name>A0A024QAS0_9BACI</name>
<accession>A0A024QAS0</accession>
<evidence type="ECO:0000259" key="9">
    <source>
        <dbReference type="Pfam" id="PF01488"/>
    </source>
</evidence>
<dbReference type="GO" id="GO:0009423">
    <property type="term" value="P:chorismate biosynthetic process"/>
    <property type="evidence" value="ECO:0007669"/>
    <property type="project" value="UniProtKB-UniRule"/>
</dbReference>
<evidence type="ECO:0000259" key="10">
    <source>
        <dbReference type="Pfam" id="PF08501"/>
    </source>
</evidence>
<keyword evidence="13" id="KW-1185">Reference proteome</keyword>
<sequence length="278" mass="31309">MNYRFGLIGYPIQHSLSPWIHKRFMEKTRSNGSYEKVEILPTEPFEDKLIQLKKERLDGFNVTVPYKQAIIPFLDEIDPTAWTIGAVNTVVNIDGKWKGYNTDGIGYVRSLQSKYPEWFAKAKKRALILGAGGAARGIFVALKHAGFAKIDIANRTLQNADSIIEISPQNAAALTFSDAKEKLQEYDVLIQTTSVGMKPSIEQSIIDLKDLHSVIASDIVYQPIKTTFLQQAEDNGLSIHYGHTMLLYQAQYAFEIWTGIKPSVIGMDEELQRILEGR</sequence>
<comment type="catalytic activity">
    <reaction evidence="7 8">
        <text>shikimate + NADP(+) = 3-dehydroshikimate + NADPH + H(+)</text>
        <dbReference type="Rhea" id="RHEA:17737"/>
        <dbReference type="ChEBI" id="CHEBI:15378"/>
        <dbReference type="ChEBI" id="CHEBI:16630"/>
        <dbReference type="ChEBI" id="CHEBI:36208"/>
        <dbReference type="ChEBI" id="CHEBI:57783"/>
        <dbReference type="ChEBI" id="CHEBI:58349"/>
        <dbReference type="EC" id="1.1.1.25"/>
    </reaction>
</comment>
<dbReference type="InterPro" id="IPR036291">
    <property type="entry name" value="NAD(P)-bd_dom_sf"/>
</dbReference>
<dbReference type="NCBIfam" id="TIGR00507">
    <property type="entry name" value="aroE"/>
    <property type="match status" value="1"/>
</dbReference>
<feature type="binding site" evidence="8">
    <location>
        <position position="219"/>
    </location>
    <ligand>
        <name>NADP(+)</name>
        <dbReference type="ChEBI" id="CHEBI:58349"/>
    </ligand>
</feature>
<reference evidence="13" key="2">
    <citation type="submission" date="2014-05" db="EMBL/GenBank/DDBJ databases">
        <title>Draft genome sequence of Virgibacillus massiliensis Vm-5.</title>
        <authorList>
            <person name="Khelaifia S."/>
            <person name="Croce O."/>
            <person name="Lagier J.C."/>
            <person name="Raoult D."/>
        </authorList>
    </citation>
    <scope>NUCLEOTIDE SEQUENCE [LARGE SCALE GENOMIC DNA]</scope>
    <source>
        <strain evidence="13">Vm-5</strain>
    </source>
</reference>
<feature type="binding site" evidence="8">
    <location>
        <position position="242"/>
    </location>
    <ligand>
        <name>NADP(+)</name>
        <dbReference type="ChEBI" id="CHEBI:58349"/>
    </ligand>
</feature>
<evidence type="ECO:0000256" key="1">
    <source>
        <dbReference type="ARBA" id="ARBA00004871"/>
    </source>
</evidence>
<comment type="function">
    <text evidence="8">Involved in the biosynthesis of the chorismate, which leads to the biosynthesis of aromatic amino acids. Catalyzes the reversible NADPH linked reduction of 3-dehydroshikimate (DHSA) to yield shikimate (SA).</text>
</comment>
<comment type="pathway">
    <text evidence="1 8">Metabolic intermediate biosynthesis; chorismate biosynthesis; chorismate from D-erythrose 4-phosphate and phosphoenolpyruvate: step 4/7.</text>
</comment>
<dbReference type="EC" id="1.1.1.25" evidence="2 8"/>
<evidence type="ECO:0000256" key="4">
    <source>
        <dbReference type="ARBA" id="ARBA00022857"/>
    </source>
</evidence>
<dbReference type="EMBL" id="CCDP010000001">
    <property type="protein sequence ID" value="CDQ39584.1"/>
    <property type="molecule type" value="Genomic_DNA"/>
</dbReference>
<evidence type="ECO:0000259" key="11">
    <source>
        <dbReference type="Pfam" id="PF18317"/>
    </source>
</evidence>
<dbReference type="AlphaFoldDB" id="A0A024QAS0"/>
<dbReference type="HAMAP" id="MF_00222">
    <property type="entry name" value="Shikimate_DH_AroE"/>
    <property type="match status" value="1"/>
</dbReference>
<dbReference type="GO" id="GO:0009073">
    <property type="term" value="P:aromatic amino acid family biosynthetic process"/>
    <property type="evidence" value="ECO:0007669"/>
    <property type="project" value="UniProtKB-KW"/>
</dbReference>
<keyword evidence="4 8" id="KW-0521">NADP</keyword>
<dbReference type="SUPFAM" id="SSF51735">
    <property type="entry name" value="NAD(P)-binding Rossmann-fold domains"/>
    <property type="match status" value="1"/>
</dbReference>
<comment type="similarity">
    <text evidence="8">Belongs to the shikimate dehydrogenase family.</text>
</comment>
<dbReference type="InterPro" id="IPR046346">
    <property type="entry name" value="Aminoacid_DH-like_N_sf"/>
</dbReference>
<dbReference type="UniPathway" id="UPA00053">
    <property type="reaction ID" value="UER00087"/>
</dbReference>
<dbReference type="CDD" id="cd01065">
    <property type="entry name" value="NAD_bind_Shikimate_DH"/>
    <property type="match status" value="1"/>
</dbReference>
<dbReference type="Proteomes" id="UP000028875">
    <property type="component" value="Unassembled WGS sequence"/>
</dbReference>